<sequence>MRGLLSLAVMAVITTPGLAQLQTTCFKGGAEFDCSMFITQFCNSIGTSIIAPNDTMQRCFNNPAVADSQCLFTAANVITTQGIPSVANCGTALTTVAEKCPQGGSGMFSGLTFRFWIDPNDGACGLPSA</sequence>
<reference evidence="3" key="1">
    <citation type="submission" date="2023-03" db="EMBL/GenBank/DDBJ databases">
        <title>Massive genome expansion in bonnet fungi (Mycena s.s.) driven by repeated elements and novel gene families across ecological guilds.</title>
        <authorList>
            <consortium name="Lawrence Berkeley National Laboratory"/>
            <person name="Harder C.B."/>
            <person name="Miyauchi S."/>
            <person name="Viragh M."/>
            <person name="Kuo A."/>
            <person name="Thoen E."/>
            <person name="Andreopoulos B."/>
            <person name="Lu D."/>
            <person name="Skrede I."/>
            <person name="Drula E."/>
            <person name="Henrissat B."/>
            <person name="Morin E."/>
            <person name="Kohler A."/>
            <person name="Barry K."/>
            <person name="LaButti K."/>
            <person name="Morin E."/>
            <person name="Salamov A."/>
            <person name="Lipzen A."/>
            <person name="Mereny Z."/>
            <person name="Hegedus B."/>
            <person name="Baldrian P."/>
            <person name="Stursova M."/>
            <person name="Weitz H."/>
            <person name="Taylor A."/>
            <person name="Grigoriev I.V."/>
            <person name="Nagy L.G."/>
            <person name="Martin F."/>
            <person name="Kauserud H."/>
        </authorList>
    </citation>
    <scope>NUCLEOTIDE SEQUENCE</scope>
    <source>
        <strain evidence="3">9144</strain>
    </source>
</reference>
<dbReference type="InterPro" id="IPR054443">
    <property type="entry name" value="Y3-like_dom"/>
</dbReference>
<dbReference type="Proteomes" id="UP001219525">
    <property type="component" value="Unassembled WGS sequence"/>
</dbReference>
<feature type="signal peptide" evidence="1">
    <location>
        <begin position="1"/>
        <end position="19"/>
    </location>
</feature>
<evidence type="ECO:0000256" key="1">
    <source>
        <dbReference type="SAM" id="SignalP"/>
    </source>
</evidence>
<dbReference type="Pfam" id="PF22803">
    <property type="entry name" value="GBD_Y3"/>
    <property type="match status" value="1"/>
</dbReference>
<evidence type="ECO:0000259" key="2">
    <source>
        <dbReference type="Pfam" id="PF22803"/>
    </source>
</evidence>
<feature type="domain" description="Glycan binding protein Y3-like" evidence="2">
    <location>
        <begin position="33"/>
        <end position="124"/>
    </location>
</feature>
<gene>
    <name evidence="3" type="ORF">GGX14DRAFT_476531</name>
</gene>
<comment type="caution">
    <text evidence="3">The sequence shown here is derived from an EMBL/GenBank/DDBJ whole genome shotgun (WGS) entry which is preliminary data.</text>
</comment>
<dbReference type="EMBL" id="JARJCW010000099">
    <property type="protein sequence ID" value="KAJ7194322.1"/>
    <property type="molecule type" value="Genomic_DNA"/>
</dbReference>
<keyword evidence="4" id="KW-1185">Reference proteome</keyword>
<evidence type="ECO:0000313" key="4">
    <source>
        <dbReference type="Proteomes" id="UP001219525"/>
    </source>
</evidence>
<feature type="chain" id="PRO_5042267442" evidence="1">
    <location>
        <begin position="20"/>
        <end position="129"/>
    </location>
</feature>
<evidence type="ECO:0000313" key="3">
    <source>
        <dbReference type="EMBL" id="KAJ7194322.1"/>
    </source>
</evidence>
<dbReference type="AlphaFoldDB" id="A0AAD6V0H8"/>
<protein>
    <submittedName>
        <fullName evidence="3">TMV resistance protein Y3</fullName>
    </submittedName>
</protein>
<keyword evidence="1" id="KW-0732">Signal</keyword>
<organism evidence="3 4">
    <name type="scientific">Mycena pura</name>
    <dbReference type="NCBI Taxonomy" id="153505"/>
    <lineage>
        <taxon>Eukaryota</taxon>
        <taxon>Fungi</taxon>
        <taxon>Dikarya</taxon>
        <taxon>Basidiomycota</taxon>
        <taxon>Agaricomycotina</taxon>
        <taxon>Agaricomycetes</taxon>
        <taxon>Agaricomycetidae</taxon>
        <taxon>Agaricales</taxon>
        <taxon>Marasmiineae</taxon>
        <taxon>Mycenaceae</taxon>
        <taxon>Mycena</taxon>
    </lineage>
</organism>
<accession>A0AAD6V0H8</accession>
<proteinExistence type="predicted"/>
<name>A0AAD6V0H8_9AGAR</name>